<sequence length="42" mass="4999">MIVTDFDCSGFLYDVWFGYFLKVPYQICCYYQDNISIKGDNL</sequence>
<protein>
    <submittedName>
        <fullName evidence="1">Uncharacterized protein</fullName>
    </submittedName>
</protein>
<evidence type="ECO:0000313" key="1">
    <source>
        <dbReference type="EMBL" id="ACF90363.1"/>
    </source>
</evidence>
<gene>
    <name evidence="1" type="ordered locus">SeSA_A1318</name>
</gene>
<proteinExistence type="predicted"/>
<reference evidence="1 2" key="1">
    <citation type="journal article" date="2011" name="J. Bacteriol.">
        <title>Comparative genomics of 28 Salmonella enterica isolates: evidence for CRISPR-mediated adaptive sublineage evolution.</title>
        <authorList>
            <person name="Fricke W.F."/>
            <person name="Mammel M.K."/>
            <person name="McDermott P.F."/>
            <person name="Tartera C."/>
            <person name="White D.G."/>
            <person name="Leclerc J.E."/>
            <person name="Ravel J."/>
            <person name="Cebula T.A."/>
        </authorList>
    </citation>
    <scope>NUCLEOTIDE SEQUENCE [LARGE SCALE GENOMIC DNA]</scope>
    <source>
        <strain evidence="1 2">CVM19633</strain>
    </source>
</reference>
<accession>A0A0N1QVR3</accession>
<organism evidence="1 2">
    <name type="scientific">Salmonella schwarzengrund (strain CVM19633)</name>
    <dbReference type="NCBI Taxonomy" id="439843"/>
    <lineage>
        <taxon>Bacteria</taxon>
        <taxon>Pseudomonadati</taxon>
        <taxon>Pseudomonadota</taxon>
        <taxon>Gammaproteobacteria</taxon>
        <taxon>Enterobacterales</taxon>
        <taxon>Enterobacteriaceae</taxon>
        <taxon>Salmonella</taxon>
    </lineage>
</organism>
<name>A0A0N1QVR3_SALSV</name>
<dbReference type="Proteomes" id="UP000001865">
    <property type="component" value="Chromosome"/>
</dbReference>
<dbReference type="HOGENOM" id="CLU_3257654_0_0_6"/>
<dbReference type="AlphaFoldDB" id="A0A0N1QVR3"/>
<evidence type="ECO:0000313" key="2">
    <source>
        <dbReference type="Proteomes" id="UP000001865"/>
    </source>
</evidence>
<dbReference type="EMBL" id="CP001127">
    <property type="protein sequence ID" value="ACF90363.1"/>
    <property type="molecule type" value="Genomic_DNA"/>
</dbReference>
<dbReference type="KEGG" id="sew:SeSA_A1318"/>